<dbReference type="PANTHER" id="PTHR22803">
    <property type="entry name" value="MANNOSE, PHOSPHOLIPASE, LECTIN RECEPTOR RELATED"/>
    <property type="match status" value="1"/>
</dbReference>
<feature type="domain" description="C-type lectin" evidence="2">
    <location>
        <begin position="35"/>
        <end position="146"/>
    </location>
</feature>
<dbReference type="SUPFAM" id="SSF56436">
    <property type="entry name" value="C-type lectin-like"/>
    <property type="match status" value="1"/>
</dbReference>
<dbReference type="InterPro" id="IPR050111">
    <property type="entry name" value="C-type_lectin/snaclec_domain"/>
</dbReference>
<reference evidence="3" key="2">
    <citation type="submission" date="2025-09" db="UniProtKB">
        <authorList>
            <consortium name="Ensembl"/>
        </authorList>
    </citation>
    <scope>IDENTIFICATION</scope>
</reference>
<dbReference type="InterPro" id="IPR016187">
    <property type="entry name" value="CTDL_fold"/>
</dbReference>
<dbReference type="Pfam" id="PF00059">
    <property type="entry name" value="Lectin_C"/>
    <property type="match status" value="1"/>
</dbReference>
<dbReference type="OMA" id="WNEGWND"/>
<dbReference type="InterPro" id="IPR001304">
    <property type="entry name" value="C-type_lectin-like"/>
</dbReference>
<keyword evidence="4" id="KW-1185">Reference proteome</keyword>
<name>A0A8C5FGT8_GADMO</name>
<dbReference type="Gene3D" id="3.10.100.10">
    <property type="entry name" value="Mannose-Binding Protein A, subunit A"/>
    <property type="match status" value="1"/>
</dbReference>
<dbReference type="GeneTree" id="ENSGT00990000204994"/>
<dbReference type="CDD" id="cd00037">
    <property type="entry name" value="CLECT"/>
    <property type="match status" value="1"/>
</dbReference>
<accession>A0A8C5FGT8</accession>
<sequence length="176" mass="19537">VMCFSFLSFINRPTVRPCFGCESPNASAPPASPEYHYYNQTLSWSDARSFCRVKHSDLATVTSMEEAQLLAQTAAGRGDAWIGLHFNGIARWLWSDGSGALSSSYWLAGEPNPSDCSPDCCAEMTGGWNEGWNDLKCTLARRLVCQGSESKPFLCDLRFTKFHLQMLKCNSNKTSQ</sequence>
<dbReference type="Proteomes" id="UP000694546">
    <property type="component" value="Chromosome 17"/>
</dbReference>
<dbReference type="AlphaFoldDB" id="A0A8C5FGT8"/>
<evidence type="ECO:0000313" key="3">
    <source>
        <dbReference type="Ensembl" id="ENSGMOP00000035780.1"/>
    </source>
</evidence>
<proteinExistence type="predicted"/>
<dbReference type="InterPro" id="IPR016186">
    <property type="entry name" value="C-type_lectin-like/link_sf"/>
</dbReference>
<evidence type="ECO:0000259" key="2">
    <source>
        <dbReference type="PROSITE" id="PS50041"/>
    </source>
</evidence>
<dbReference type="SMART" id="SM00034">
    <property type="entry name" value="CLECT"/>
    <property type="match status" value="1"/>
</dbReference>
<evidence type="ECO:0000313" key="4">
    <source>
        <dbReference type="Proteomes" id="UP000694546"/>
    </source>
</evidence>
<dbReference type="PROSITE" id="PS50041">
    <property type="entry name" value="C_TYPE_LECTIN_2"/>
    <property type="match status" value="1"/>
</dbReference>
<dbReference type="Ensembl" id="ENSGMOT00000028051.1">
    <property type="protein sequence ID" value="ENSGMOP00000035780.1"/>
    <property type="gene ID" value="ENSGMOG00000025254.1"/>
</dbReference>
<dbReference type="InterPro" id="IPR018378">
    <property type="entry name" value="C-type_lectin_CS"/>
</dbReference>
<keyword evidence="1" id="KW-1015">Disulfide bond</keyword>
<reference evidence="3" key="1">
    <citation type="submission" date="2025-08" db="UniProtKB">
        <authorList>
            <consortium name="Ensembl"/>
        </authorList>
    </citation>
    <scope>IDENTIFICATION</scope>
</reference>
<evidence type="ECO:0000256" key="1">
    <source>
        <dbReference type="ARBA" id="ARBA00023157"/>
    </source>
</evidence>
<protein>
    <recommendedName>
        <fullName evidence="2">C-type lectin domain-containing protein</fullName>
    </recommendedName>
</protein>
<organism evidence="3 4">
    <name type="scientific">Gadus morhua</name>
    <name type="common">Atlantic cod</name>
    <dbReference type="NCBI Taxonomy" id="8049"/>
    <lineage>
        <taxon>Eukaryota</taxon>
        <taxon>Metazoa</taxon>
        <taxon>Chordata</taxon>
        <taxon>Craniata</taxon>
        <taxon>Vertebrata</taxon>
        <taxon>Euteleostomi</taxon>
        <taxon>Actinopterygii</taxon>
        <taxon>Neopterygii</taxon>
        <taxon>Teleostei</taxon>
        <taxon>Neoteleostei</taxon>
        <taxon>Acanthomorphata</taxon>
        <taxon>Zeiogadaria</taxon>
        <taxon>Gadariae</taxon>
        <taxon>Gadiformes</taxon>
        <taxon>Gadoidei</taxon>
        <taxon>Gadidae</taxon>
        <taxon>Gadus</taxon>
    </lineage>
</organism>
<dbReference type="PROSITE" id="PS00615">
    <property type="entry name" value="C_TYPE_LECTIN_1"/>
    <property type="match status" value="1"/>
</dbReference>